<evidence type="ECO:0000256" key="12">
    <source>
        <dbReference type="ARBA" id="ARBA00070480"/>
    </source>
</evidence>
<feature type="compositionally biased region" description="Pro residues" evidence="15">
    <location>
        <begin position="231"/>
        <end position="243"/>
    </location>
</feature>
<evidence type="ECO:0000256" key="13">
    <source>
        <dbReference type="RuleBase" id="RU000508"/>
    </source>
</evidence>
<dbReference type="InterPro" id="IPR044015">
    <property type="entry name" value="FBPase_C_dom"/>
</dbReference>
<dbReference type="PIRSF" id="PIRSF000904">
    <property type="entry name" value="FBPtase_SBPase"/>
    <property type="match status" value="1"/>
</dbReference>
<dbReference type="InterPro" id="IPR000146">
    <property type="entry name" value="FBPase_class-1"/>
</dbReference>
<feature type="compositionally biased region" description="Basic and acidic residues" evidence="15">
    <location>
        <begin position="372"/>
        <end position="382"/>
    </location>
</feature>
<reference evidence="18 19" key="1">
    <citation type="submission" date="2017-03" db="EMBL/GenBank/DDBJ databases">
        <title>Genomes of endolithic fungi from Antarctica.</title>
        <authorList>
            <person name="Coleine C."/>
            <person name="Masonjones S."/>
            <person name="Stajich J.E."/>
        </authorList>
    </citation>
    <scope>NUCLEOTIDE SEQUENCE [LARGE SCALE GENOMIC DNA]</scope>
    <source>
        <strain evidence="18 19">CCFEE 6314</strain>
    </source>
</reference>
<evidence type="ECO:0000256" key="11">
    <source>
        <dbReference type="ARBA" id="ARBA00032973"/>
    </source>
</evidence>
<evidence type="ECO:0000256" key="8">
    <source>
        <dbReference type="ARBA" id="ARBA00022842"/>
    </source>
</evidence>
<dbReference type="InterPro" id="IPR028343">
    <property type="entry name" value="FBPtase"/>
</dbReference>
<dbReference type="Gene3D" id="3.30.540.10">
    <property type="entry name" value="Fructose-1,6-Bisphosphatase, subunit A, domain 1"/>
    <property type="match status" value="1"/>
</dbReference>
<evidence type="ECO:0000256" key="3">
    <source>
        <dbReference type="ARBA" id="ARBA00010941"/>
    </source>
</evidence>
<feature type="compositionally biased region" description="Polar residues" evidence="15">
    <location>
        <begin position="122"/>
        <end position="133"/>
    </location>
</feature>
<evidence type="ECO:0000256" key="14">
    <source>
        <dbReference type="SAM" id="Coils"/>
    </source>
</evidence>
<feature type="region of interest" description="Disordered" evidence="15">
    <location>
        <begin position="1"/>
        <end position="328"/>
    </location>
</feature>
<comment type="similarity">
    <text evidence="3 13">Belongs to the FBPase class 1 family.</text>
</comment>
<feature type="coiled-coil region" evidence="14">
    <location>
        <begin position="795"/>
        <end position="855"/>
    </location>
</feature>
<dbReference type="Pfam" id="PF18913">
    <property type="entry name" value="FBPase_C"/>
    <property type="match status" value="1"/>
</dbReference>
<dbReference type="Gene3D" id="3.40.190.80">
    <property type="match status" value="1"/>
</dbReference>
<keyword evidence="9 13" id="KW-0119">Carbohydrate metabolism</keyword>
<accession>A0A438NJE1</accession>
<evidence type="ECO:0000256" key="6">
    <source>
        <dbReference type="ARBA" id="ARBA00022723"/>
    </source>
</evidence>
<evidence type="ECO:0000259" key="16">
    <source>
        <dbReference type="Pfam" id="PF00316"/>
    </source>
</evidence>
<dbReference type="SUPFAM" id="SSF56655">
    <property type="entry name" value="Carbohydrate phosphatase"/>
    <property type="match status" value="1"/>
</dbReference>
<evidence type="ECO:0000256" key="4">
    <source>
        <dbReference type="ARBA" id="ARBA00011881"/>
    </source>
</evidence>
<dbReference type="GO" id="GO:0006000">
    <property type="term" value="P:fructose metabolic process"/>
    <property type="evidence" value="ECO:0007669"/>
    <property type="project" value="TreeGrafter"/>
</dbReference>
<evidence type="ECO:0000256" key="10">
    <source>
        <dbReference type="ARBA" id="ARBA00024331"/>
    </source>
</evidence>
<dbReference type="PANTHER" id="PTHR11556">
    <property type="entry name" value="FRUCTOSE-1,6-BISPHOSPHATASE-RELATED"/>
    <property type="match status" value="1"/>
</dbReference>
<comment type="cofactor">
    <cofactor evidence="2">
        <name>Mg(2+)</name>
        <dbReference type="ChEBI" id="CHEBI:18420"/>
    </cofactor>
</comment>
<dbReference type="GO" id="GO:0005986">
    <property type="term" value="P:sucrose biosynthetic process"/>
    <property type="evidence" value="ECO:0007669"/>
    <property type="project" value="TreeGrafter"/>
</dbReference>
<evidence type="ECO:0000256" key="1">
    <source>
        <dbReference type="ARBA" id="ARBA00001273"/>
    </source>
</evidence>
<feature type="compositionally biased region" description="Low complexity" evidence="15">
    <location>
        <begin position="195"/>
        <end position="207"/>
    </location>
</feature>
<comment type="pathway">
    <text evidence="10">Carbohydrate biosynthesis.</text>
</comment>
<dbReference type="OrthoDB" id="10256725at2759"/>
<evidence type="ECO:0000259" key="17">
    <source>
        <dbReference type="Pfam" id="PF18913"/>
    </source>
</evidence>
<evidence type="ECO:0000256" key="15">
    <source>
        <dbReference type="SAM" id="MobiDB-lite"/>
    </source>
</evidence>
<keyword evidence="8" id="KW-0460">Magnesium</keyword>
<feature type="domain" description="Fructose-1-6-bisphosphatase class 1 C-terminal" evidence="17">
    <location>
        <begin position="1365"/>
        <end position="1496"/>
    </location>
</feature>
<dbReference type="PANTHER" id="PTHR11556:SF1">
    <property type="entry name" value="FRUCTOSE-BISPHOSPHATASE"/>
    <property type="match status" value="1"/>
</dbReference>
<dbReference type="InterPro" id="IPR033391">
    <property type="entry name" value="FBPase_N"/>
</dbReference>
<dbReference type="GO" id="GO:0006002">
    <property type="term" value="P:fructose 6-phosphate metabolic process"/>
    <property type="evidence" value="ECO:0007669"/>
    <property type="project" value="TreeGrafter"/>
</dbReference>
<name>A0A438NJE1_EXOME</name>
<comment type="catalytic activity">
    <reaction evidence="1">
        <text>beta-D-fructose 1,6-bisphosphate + H2O = beta-D-fructose 6-phosphate + phosphate</text>
        <dbReference type="Rhea" id="RHEA:11064"/>
        <dbReference type="ChEBI" id="CHEBI:15377"/>
        <dbReference type="ChEBI" id="CHEBI:32966"/>
        <dbReference type="ChEBI" id="CHEBI:43474"/>
        <dbReference type="ChEBI" id="CHEBI:57634"/>
        <dbReference type="EC" id="3.1.3.11"/>
    </reaction>
</comment>
<dbReference type="PRINTS" id="PR00115">
    <property type="entry name" value="F16BPHPHTASE"/>
</dbReference>
<sequence length="1497" mass="164540">MAATTMTSRTTLSYTAPYDPREWVGGSRRTSMIERHGNEVEEGITNPPPPYSGPSSADPTPTAGINTGSTLSPADSTFTGDTSSQVNTPTSTVGFLSPLHSGHTVSSETGQRANAQANAQQFTSGLNRPSTFGSRVPRLNTLPAPTDTRPGEPTLIMARQPILGPLSITSPPSGATYAKGPIQHPNVISVPGPPAARRAASAGAVSSHGSQMQDVPLSRPSSRQGSWYPGMPLPGPPPGPPPSSSRSQSASGMSNASSSRQPVPNGRAYHRISRQAPLLSPMPPTPASWREGSTSRSSSRAPPPLQIVTSNLDRPESSTAGLSRSAALRVSSAKGLLERRKHRRSVHEEPLTDFSALTIDTDLWFESSSPREFGDSHTRDIDSAVPSAASPSFSLGTTTPVQQQLRVATDVSHAEIPSQLTNLAPTNPFSPRSTSAILPQKALPTPPLSQKNPLSAHSVLPSTASSLFEILQGDTDSFIADSSRRHHEFLIRESQAKSDLERLALFGEFICAESRVRRERYPGPFVDGSFEPETVKAQLFQDVFEERVETDVPNNLVNAAEQSHPYGLKNGYQSRAESTWWKDYRPALSPIASMSHDGVSSRGRTASRWWQSQTGDDDSQGVGAGKKVKRSKRESKYMGLPELTLDEVLSGNDTPTGFQDVLISEGAEEGEKGGFASFGYYDAQYEAQPTVDPTPDYVVSPHALDISRFITLPPPYPRHYPAVNNTHPKLAASRNIVRTLSQLTELEDRRSRHNLSVEALRSDHKRKIQERQQSFKVNIQAQIADGSITFAEAAEAEQALKLEEHRREKQCLQAEFDTLQDVVITPMHDMLNTRLEQLDKSIAELTSTLAEETQAENLDRPQQEGDATPETLEYLTQLKWLFEAREQIHQEIYNLLSERNEKYKAIVLLPYRQVAHHEKIRDTEDFFHRDSLQRKTMFRKESVARHETLLKLIEEHVRQEVVIQLSAFWDIAPGLLDLMQKVSDDVEHMEPIAIPAAEYEENPSYHDYPLQYLYTLLDHAETSTYQFIESQTNLYCLLHEARLGVLKARCRAAEAGQAQSNSHSPADADNPIKIRQKEEAEATAELKQQVAMVEEQWLEALGNAFQTKKAMIKGHLEATGGWDESIEVTDGEKFPLAPCDCVDLTMAANGDSNGHSTGTGTERINTDIITLTRHLTEEQAKHKEATGDFTLLCHALQFSFKSIAYYIRRATLINLTGLAGSSNTTGDDQKKLDVIGNDLFVAAMKGSGRCRALVSEEEDEVIYFDEHPNARYVVCCDPIDGSSNLDAGVSVGTIFGVLKLPDELIGKKPTPEDLLMPGTELLASGFTMYGASAQLVITMKGGTVNGFTLDNALGEFILTHPDMRIPKKRAIYSVNEGNSMYWGDKTKAYFEALKYPKEEGGKPYSSRYIGSMVADAYRTLLYGGIFAYPADKKSPKGKLRILYECAPMAMVMENAGGKAVDSNMTRMLEVKPASIHDRSGIFMGSPDELDKVLEAHK</sequence>
<evidence type="ECO:0000313" key="19">
    <source>
        <dbReference type="Proteomes" id="UP000288859"/>
    </source>
</evidence>
<dbReference type="GO" id="GO:0042132">
    <property type="term" value="F:fructose 1,6-bisphosphate 1-phosphatase activity"/>
    <property type="evidence" value="ECO:0007669"/>
    <property type="project" value="UniProtKB-EC"/>
</dbReference>
<feature type="compositionally biased region" description="Low complexity" evidence="15">
    <location>
        <begin position="288"/>
        <end position="300"/>
    </location>
</feature>
<protein>
    <recommendedName>
        <fullName evidence="12">Fructose-1,6-bisphosphatase</fullName>
        <ecNumber evidence="5">3.1.3.11</ecNumber>
    </recommendedName>
    <alternativeName>
        <fullName evidence="11">D-fructose-1,6-bisphosphate 1-phosphohydrolase</fullName>
    </alternativeName>
</protein>
<feature type="compositionally biased region" description="Low complexity" evidence="15">
    <location>
        <begin position="111"/>
        <end position="121"/>
    </location>
</feature>
<feature type="domain" description="Fructose-1-6-bisphosphatase class I N-terminal" evidence="16">
    <location>
        <begin position="1169"/>
        <end position="1361"/>
    </location>
</feature>
<dbReference type="VEuPathDB" id="FungiDB:PV10_01792"/>
<comment type="caution">
    <text evidence="18">The sequence shown here is derived from an EMBL/GenBank/DDBJ whole genome shotgun (WGS) entry which is preliminary data.</text>
</comment>
<dbReference type="PIRSF" id="PIRSF500210">
    <property type="entry name" value="FBPtase"/>
    <property type="match status" value="1"/>
</dbReference>
<dbReference type="Pfam" id="PF00316">
    <property type="entry name" value="FBPase"/>
    <property type="match status" value="1"/>
</dbReference>
<dbReference type="Proteomes" id="UP000288859">
    <property type="component" value="Unassembled WGS sequence"/>
</dbReference>
<feature type="compositionally biased region" description="Low complexity" evidence="15">
    <location>
        <begin position="383"/>
        <end position="394"/>
    </location>
</feature>
<evidence type="ECO:0000256" key="7">
    <source>
        <dbReference type="ARBA" id="ARBA00022801"/>
    </source>
</evidence>
<dbReference type="VEuPathDB" id="FungiDB:PV10_01791"/>
<feature type="compositionally biased region" description="Low complexity" evidence="15">
    <location>
        <begin position="244"/>
        <end position="261"/>
    </location>
</feature>
<dbReference type="InterPro" id="IPR020548">
    <property type="entry name" value="Fructose_bisphosphatase_AS"/>
</dbReference>
<dbReference type="GO" id="GO:0005829">
    <property type="term" value="C:cytosol"/>
    <property type="evidence" value="ECO:0007669"/>
    <property type="project" value="TreeGrafter"/>
</dbReference>
<dbReference type="PROSITE" id="PS00124">
    <property type="entry name" value="FBPASE"/>
    <property type="match status" value="1"/>
</dbReference>
<gene>
    <name evidence="18" type="ORF">B0A52_00179</name>
</gene>
<evidence type="ECO:0000256" key="5">
    <source>
        <dbReference type="ARBA" id="ARBA00013093"/>
    </source>
</evidence>
<evidence type="ECO:0000256" key="9">
    <source>
        <dbReference type="ARBA" id="ARBA00023277"/>
    </source>
</evidence>
<feature type="region of interest" description="Disordered" evidence="15">
    <location>
        <begin position="595"/>
        <end position="634"/>
    </location>
</feature>
<dbReference type="GO" id="GO:0030388">
    <property type="term" value="P:fructose 1,6-bisphosphate metabolic process"/>
    <property type="evidence" value="ECO:0007669"/>
    <property type="project" value="TreeGrafter"/>
</dbReference>
<feature type="compositionally biased region" description="Polar residues" evidence="15">
    <location>
        <begin position="53"/>
        <end position="94"/>
    </location>
</feature>
<dbReference type="FunFam" id="3.30.540.10:FF:000009">
    <property type="entry name" value="Fructose-1,6-bisphosphatase"/>
    <property type="match status" value="1"/>
</dbReference>
<feature type="compositionally biased region" description="Low complexity" evidence="15">
    <location>
        <begin position="1"/>
        <end position="16"/>
    </location>
</feature>
<feature type="region of interest" description="Disordered" evidence="15">
    <location>
        <begin position="372"/>
        <end position="396"/>
    </location>
</feature>
<keyword evidence="14" id="KW-0175">Coiled coil</keyword>
<dbReference type="FunFam" id="3.40.190.80:FF:000001">
    <property type="entry name" value="Fructose-1,6-bisphosphatase class 1"/>
    <property type="match status" value="1"/>
</dbReference>
<dbReference type="EMBL" id="NAJM01000001">
    <property type="protein sequence ID" value="RVX75822.1"/>
    <property type="molecule type" value="Genomic_DNA"/>
</dbReference>
<dbReference type="CDD" id="cd00354">
    <property type="entry name" value="FBPase"/>
    <property type="match status" value="1"/>
</dbReference>
<keyword evidence="7 13" id="KW-0378">Hydrolase</keyword>
<keyword evidence="6" id="KW-0479">Metal-binding</keyword>
<feature type="compositionally biased region" description="Polar residues" evidence="15">
    <location>
        <begin position="208"/>
        <end position="225"/>
    </location>
</feature>
<comment type="subunit">
    <text evidence="4">Homotetramer.</text>
</comment>
<dbReference type="EC" id="3.1.3.11" evidence="5"/>
<proteinExistence type="inferred from homology"/>
<organism evidence="18 19">
    <name type="scientific">Exophiala mesophila</name>
    <name type="common">Black yeast-like fungus</name>
    <dbReference type="NCBI Taxonomy" id="212818"/>
    <lineage>
        <taxon>Eukaryota</taxon>
        <taxon>Fungi</taxon>
        <taxon>Dikarya</taxon>
        <taxon>Ascomycota</taxon>
        <taxon>Pezizomycotina</taxon>
        <taxon>Eurotiomycetes</taxon>
        <taxon>Chaetothyriomycetidae</taxon>
        <taxon>Chaetothyriales</taxon>
        <taxon>Herpotrichiellaceae</taxon>
        <taxon>Exophiala</taxon>
    </lineage>
</organism>
<dbReference type="GO" id="GO:0046872">
    <property type="term" value="F:metal ion binding"/>
    <property type="evidence" value="ECO:0007669"/>
    <property type="project" value="UniProtKB-KW"/>
</dbReference>
<feature type="compositionally biased region" description="Polar residues" evidence="15">
    <location>
        <begin position="602"/>
        <end position="614"/>
    </location>
</feature>
<evidence type="ECO:0000256" key="2">
    <source>
        <dbReference type="ARBA" id="ARBA00001946"/>
    </source>
</evidence>
<dbReference type="HAMAP" id="MF_01855">
    <property type="entry name" value="FBPase_class1"/>
    <property type="match status" value="1"/>
</dbReference>
<dbReference type="GO" id="GO:0006094">
    <property type="term" value="P:gluconeogenesis"/>
    <property type="evidence" value="ECO:0007669"/>
    <property type="project" value="TreeGrafter"/>
</dbReference>
<evidence type="ECO:0000313" key="18">
    <source>
        <dbReference type="EMBL" id="RVX75822.1"/>
    </source>
</evidence>